<evidence type="ECO:0000256" key="7">
    <source>
        <dbReference type="ARBA" id="ARBA00023136"/>
    </source>
</evidence>
<keyword evidence="9" id="KW-1185">Reference proteome</keyword>
<protein>
    <submittedName>
        <fullName evidence="8">AzlC family protein</fullName>
    </submittedName>
</protein>
<dbReference type="PANTHER" id="PTHR34979">
    <property type="entry name" value="INNER MEMBRANE PROTEIN YGAZ"/>
    <property type="match status" value="1"/>
</dbReference>
<evidence type="ECO:0000313" key="8">
    <source>
        <dbReference type="EMBL" id="ALI55275.1"/>
    </source>
</evidence>
<evidence type="ECO:0000256" key="2">
    <source>
        <dbReference type="ARBA" id="ARBA00010735"/>
    </source>
</evidence>
<dbReference type="AlphaFoldDB" id="A0A0P0A9I2"/>
<keyword evidence="6" id="KW-1133">Transmembrane helix</keyword>
<dbReference type="KEGG" id="cmar:IMCC12053_1327"/>
<evidence type="ECO:0000256" key="1">
    <source>
        <dbReference type="ARBA" id="ARBA00004651"/>
    </source>
</evidence>
<keyword evidence="7" id="KW-0472">Membrane</keyword>
<evidence type="ECO:0000256" key="5">
    <source>
        <dbReference type="ARBA" id="ARBA00022692"/>
    </source>
</evidence>
<evidence type="ECO:0000313" key="9">
    <source>
        <dbReference type="Proteomes" id="UP000064920"/>
    </source>
</evidence>
<organism evidence="8 9">
    <name type="scientific">Celeribacter marinus</name>
    <dbReference type="NCBI Taxonomy" id="1397108"/>
    <lineage>
        <taxon>Bacteria</taxon>
        <taxon>Pseudomonadati</taxon>
        <taxon>Pseudomonadota</taxon>
        <taxon>Alphaproteobacteria</taxon>
        <taxon>Rhodobacterales</taxon>
        <taxon>Roseobacteraceae</taxon>
        <taxon>Celeribacter</taxon>
    </lineage>
</organism>
<evidence type="ECO:0000256" key="6">
    <source>
        <dbReference type="ARBA" id="ARBA00022989"/>
    </source>
</evidence>
<dbReference type="Pfam" id="PF03591">
    <property type="entry name" value="AzlC"/>
    <property type="match status" value="1"/>
</dbReference>
<comment type="similarity">
    <text evidence="2">Belongs to the AzlC family.</text>
</comment>
<dbReference type="GO" id="GO:1903785">
    <property type="term" value="P:L-valine transmembrane transport"/>
    <property type="evidence" value="ECO:0007669"/>
    <property type="project" value="TreeGrafter"/>
</dbReference>
<keyword evidence="5" id="KW-0812">Transmembrane</keyword>
<dbReference type="STRING" id="1397108.IMCC12053_1327"/>
<dbReference type="InterPro" id="IPR011606">
    <property type="entry name" value="Brnchd-chn_aa_trnsp_permease"/>
</dbReference>
<gene>
    <name evidence="8" type="ORF">IMCC12053_1327</name>
</gene>
<evidence type="ECO:0000256" key="4">
    <source>
        <dbReference type="ARBA" id="ARBA00022475"/>
    </source>
</evidence>
<name>A0A0P0A9I2_9RHOB</name>
<keyword evidence="4" id="KW-1003">Cell membrane</keyword>
<sequence>MASLNTSQFKRGIFDGLPFHLVLVPFGAIFGVIATEAGLNLVQVMGFTVLVIAGAAQLTALQLMLDNAPTLVVIVTALAVNLRMAMYSASLVPHLGPAPFWMRALAAYFLFDQPYALSSIAFEKEPSRTAIEKVSYFLGVGIPLAISWYVATLAGALLGERIPAQMGVDFAVPLTFIAVVAPMMRTVAHVATALTSVVLVIALSFMPYGSGLLVAALIALFVGAQVELWVEKRKARS</sequence>
<dbReference type="PATRIC" id="fig|1397108.4.peg.1359"/>
<dbReference type="GO" id="GO:0005886">
    <property type="term" value="C:plasma membrane"/>
    <property type="evidence" value="ECO:0007669"/>
    <property type="project" value="UniProtKB-SubCell"/>
</dbReference>
<dbReference type="RefSeq" id="WP_062216918.1">
    <property type="nucleotide sequence ID" value="NZ_CP012023.1"/>
</dbReference>
<comment type="subcellular location">
    <subcellularLocation>
        <location evidence="1">Cell membrane</location>
        <topology evidence="1">Multi-pass membrane protein</topology>
    </subcellularLocation>
</comment>
<keyword evidence="3" id="KW-0813">Transport</keyword>
<evidence type="ECO:0000256" key="3">
    <source>
        <dbReference type="ARBA" id="ARBA00022448"/>
    </source>
</evidence>
<accession>A0A0P0A9I2</accession>
<dbReference type="PANTHER" id="PTHR34979:SF1">
    <property type="entry name" value="INNER MEMBRANE PROTEIN YGAZ"/>
    <property type="match status" value="1"/>
</dbReference>
<dbReference type="OrthoDB" id="3579489at2"/>
<reference evidence="8 9" key="1">
    <citation type="submission" date="2015-05" db="EMBL/GenBank/DDBJ databases">
        <authorList>
            <person name="Wang D.B."/>
            <person name="Wang M."/>
        </authorList>
    </citation>
    <scope>NUCLEOTIDE SEQUENCE [LARGE SCALE GENOMIC DNA]</scope>
    <source>
        <strain evidence="8 9">IMCC 12053</strain>
    </source>
</reference>
<proteinExistence type="inferred from homology"/>
<dbReference type="EMBL" id="CP012023">
    <property type="protein sequence ID" value="ALI55275.1"/>
    <property type="molecule type" value="Genomic_DNA"/>
</dbReference>
<dbReference type="Proteomes" id="UP000064920">
    <property type="component" value="Chromosome"/>
</dbReference>